<accession>A0A5B7G1W8</accession>
<organism evidence="2 3">
    <name type="scientific">Portunus trituberculatus</name>
    <name type="common">Swimming crab</name>
    <name type="synonym">Neptunus trituberculatus</name>
    <dbReference type="NCBI Taxonomy" id="210409"/>
    <lineage>
        <taxon>Eukaryota</taxon>
        <taxon>Metazoa</taxon>
        <taxon>Ecdysozoa</taxon>
        <taxon>Arthropoda</taxon>
        <taxon>Crustacea</taxon>
        <taxon>Multicrustacea</taxon>
        <taxon>Malacostraca</taxon>
        <taxon>Eumalacostraca</taxon>
        <taxon>Eucarida</taxon>
        <taxon>Decapoda</taxon>
        <taxon>Pleocyemata</taxon>
        <taxon>Brachyura</taxon>
        <taxon>Eubrachyura</taxon>
        <taxon>Portunoidea</taxon>
        <taxon>Portunidae</taxon>
        <taxon>Portuninae</taxon>
        <taxon>Portunus</taxon>
    </lineage>
</organism>
<evidence type="ECO:0000313" key="3">
    <source>
        <dbReference type="Proteomes" id="UP000324222"/>
    </source>
</evidence>
<dbReference type="Proteomes" id="UP000324222">
    <property type="component" value="Unassembled WGS sequence"/>
</dbReference>
<feature type="compositionally biased region" description="Basic and acidic residues" evidence="1">
    <location>
        <begin position="11"/>
        <end position="23"/>
    </location>
</feature>
<sequence length="76" mass="8908">MCLPGAFQDQCETHGNEDHKGESEDIQVTQEKWCMLPLCTKKHPAPDSKSVQLVEKNWVERNVEDLEKKKYHLDQR</sequence>
<proteinExistence type="predicted"/>
<protein>
    <submittedName>
        <fullName evidence="2">Uncharacterized protein</fullName>
    </submittedName>
</protein>
<dbReference type="EMBL" id="VSRR010012079">
    <property type="protein sequence ID" value="MPC54060.1"/>
    <property type="molecule type" value="Genomic_DNA"/>
</dbReference>
<feature type="region of interest" description="Disordered" evidence="1">
    <location>
        <begin position="1"/>
        <end position="24"/>
    </location>
</feature>
<dbReference type="AlphaFoldDB" id="A0A5B7G1W8"/>
<evidence type="ECO:0000256" key="1">
    <source>
        <dbReference type="SAM" id="MobiDB-lite"/>
    </source>
</evidence>
<keyword evidence="3" id="KW-1185">Reference proteome</keyword>
<comment type="caution">
    <text evidence="2">The sequence shown here is derived from an EMBL/GenBank/DDBJ whole genome shotgun (WGS) entry which is preliminary data.</text>
</comment>
<reference evidence="2 3" key="1">
    <citation type="submission" date="2019-05" db="EMBL/GenBank/DDBJ databases">
        <title>Another draft genome of Portunus trituberculatus and its Hox gene families provides insights of decapod evolution.</title>
        <authorList>
            <person name="Jeong J.-H."/>
            <person name="Song I."/>
            <person name="Kim S."/>
            <person name="Choi T."/>
            <person name="Kim D."/>
            <person name="Ryu S."/>
            <person name="Kim W."/>
        </authorList>
    </citation>
    <scope>NUCLEOTIDE SEQUENCE [LARGE SCALE GENOMIC DNA]</scope>
    <source>
        <tissue evidence="2">Muscle</tissue>
    </source>
</reference>
<name>A0A5B7G1W8_PORTR</name>
<gene>
    <name evidence="2" type="ORF">E2C01_047967</name>
</gene>
<evidence type="ECO:0000313" key="2">
    <source>
        <dbReference type="EMBL" id="MPC54060.1"/>
    </source>
</evidence>